<accession>A0A2P6QBR8</accession>
<evidence type="ECO:0000313" key="2">
    <source>
        <dbReference type="EMBL" id="PRQ31628.1"/>
    </source>
</evidence>
<comment type="caution">
    <text evidence="2">The sequence shown here is derived from an EMBL/GenBank/DDBJ whole genome shotgun (WGS) entry which is preliminary data.</text>
</comment>
<keyword evidence="1" id="KW-0472">Membrane</keyword>
<dbReference type="Gramene" id="PRQ31628">
    <property type="protein sequence ID" value="PRQ31628"/>
    <property type="gene ID" value="RchiOBHm_Chr5g0037581"/>
</dbReference>
<sequence length="51" mass="6070">MTCTWPNESIFENTIAKGGSFLCFRLILIVYDLHVIADHMKIKMFFFWNNL</sequence>
<dbReference type="Proteomes" id="UP000238479">
    <property type="component" value="Chromosome 5"/>
</dbReference>
<reference evidence="2 3" key="1">
    <citation type="journal article" date="2018" name="Nat. Genet.">
        <title>The Rosa genome provides new insights in the design of modern roses.</title>
        <authorList>
            <person name="Bendahmane M."/>
        </authorList>
    </citation>
    <scope>NUCLEOTIDE SEQUENCE [LARGE SCALE GENOMIC DNA]</scope>
    <source>
        <strain evidence="3">cv. Old Blush</strain>
    </source>
</reference>
<keyword evidence="1" id="KW-0812">Transmembrane</keyword>
<name>A0A2P6QBR8_ROSCH</name>
<keyword evidence="3" id="KW-1185">Reference proteome</keyword>
<dbReference type="AlphaFoldDB" id="A0A2P6QBR8"/>
<feature type="transmembrane region" description="Helical" evidence="1">
    <location>
        <begin position="15"/>
        <end position="37"/>
    </location>
</feature>
<organism evidence="2 3">
    <name type="scientific">Rosa chinensis</name>
    <name type="common">China rose</name>
    <dbReference type="NCBI Taxonomy" id="74649"/>
    <lineage>
        <taxon>Eukaryota</taxon>
        <taxon>Viridiplantae</taxon>
        <taxon>Streptophyta</taxon>
        <taxon>Embryophyta</taxon>
        <taxon>Tracheophyta</taxon>
        <taxon>Spermatophyta</taxon>
        <taxon>Magnoliopsida</taxon>
        <taxon>eudicotyledons</taxon>
        <taxon>Gunneridae</taxon>
        <taxon>Pentapetalae</taxon>
        <taxon>rosids</taxon>
        <taxon>fabids</taxon>
        <taxon>Rosales</taxon>
        <taxon>Rosaceae</taxon>
        <taxon>Rosoideae</taxon>
        <taxon>Rosoideae incertae sedis</taxon>
        <taxon>Rosa</taxon>
    </lineage>
</organism>
<protein>
    <submittedName>
        <fullName evidence="2">Uncharacterized protein</fullName>
    </submittedName>
</protein>
<gene>
    <name evidence="2" type="ORF">RchiOBHm_Chr5g0037581</name>
</gene>
<dbReference type="EMBL" id="PDCK01000043">
    <property type="protein sequence ID" value="PRQ31628.1"/>
    <property type="molecule type" value="Genomic_DNA"/>
</dbReference>
<proteinExistence type="predicted"/>
<evidence type="ECO:0000256" key="1">
    <source>
        <dbReference type="SAM" id="Phobius"/>
    </source>
</evidence>
<keyword evidence="1" id="KW-1133">Transmembrane helix</keyword>
<evidence type="ECO:0000313" key="3">
    <source>
        <dbReference type="Proteomes" id="UP000238479"/>
    </source>
</evidence>